<feature type="transmembrane region" description="Helical" evidence="1">
    <location>
        <begin position="28"/>
        <end position="45"/>
    </location>
</feature>
<feature type="transmembrane region" description="Helical" evidence="1">
    <location>
        <begin position="158"/>
        <end position="175"/>
    </location>
</feature>
<sequence length="243" mass="27509">MNRAILDLVAVLLPPCDREVILGDLAESSASLVSSLFAIIGFALRRQMLCWLSWQPWLAAIGLAATTTWLLMSNSLDVALGAMQWYRAPASWHYASQHLTDFTFSLLRLSAAAWSAGFAAARISRRTVWGSMLVLVGPSIHCFRLFHVETRVGDHIIQLSPFVLFLYLPLMAFGIRAGLRRLRPRPWPALLLIIPYCVQLILMTKIQHGPTFILLTLILLWPCWYLVWLTLPSIRHNKEAYSL</sequence>
<proteinExistence type="predicted"/>
<accession>A0ABW1ECZ2</accession>
<feature type="transmembrane region" description="Helical" evidence="1">
    <location>
        <begin position="212"/>
        <end position="231"/>
    </location>
</feature>
<evidence type="ECO:0000256" key="1">
    <source>
        <dbReference type="SAM" id="Phobius"/>
    </source>
</evidence>
<organism evidence="2 3">
    <name type="scientific">Acidicapsa dinghuensis</name>
    <dbReference type="NCBI Taxonomy" id="2218256"/>
    <lineage>
        <taxon>Bacteria</taxon>
        <taxon>Pseudomonadati</taxon>
        <taxon>Acidobacteriota</taxon>
        <taxon>Terriglobia</taxon>
        <taxon>Terriglobales</taxon>
        <taxon>Acidobacteriaceae</taxon>
        <taxon>Acidicapsa</taxon>
    </lineage>
</organism>
<dbReference type="Proteomes" id="UP001596091">
    <property type="component" value="Unassembled WGS sequence"/>
</dbReference>
<name>A0ABW1ECZ2_9BACT</name>
<keyword evidence="3" id="KW-1185">Reference proteome</keyword>
<keyword evidence="1" id="KW-0812">Transmembrane</keyword>
<feature type="transmembrane region" description="Helical" evidence="1">
    <location>
        <begin position="102"/>
        <end position="121"/>
    </location>
</feature>
<dbReference type="RefSeq" id="WP_263338329.1">
    <property type="nucleotide sequence ID" value="NZ_JAGSYH010000004.1"/>
</dbReference>
<dbReference type="EMBL" id="JBHSPH010000002">
    <property type="protein sequence ID" value="MFC5862146.1"/>
    <property type="molecule type" value="Genomic_DNA"/>
</dbReference>
<evidence type="ECO:0000313" key="2">
    <source>
        <dbReference type="EMBL" id="MFC5862146.1"/>
    </source>
</evidence>
<feature type="transmembrane region" description="Helical" evidence="1">
    <location>
        <begin position="187"/>
        <end position="206"/>
    </location>
</feature>
<comment type="caution">
    <text evidence="2">The sequence shown here is derived from an EMBL/GenBank/DDBJ whole genome shotgun (WGS) entry which is preliminary data.</text>
</comment>
<gene>
    <name evidence="2" type="ORF">ACFPT7_07570</name>
</gene>
<feature type="transmembrane region" description="Helical" evidence="1">
    <location>
        <begin position="57"/>
        <end position="82"/>
    </location>
</feature>
<protein>
    <submittedName>
        <fullName evidence="2">Uncharacterized protein</fullName>
    </submittedName>
</protein>
<keyword evidence="1" id="KW-1133">Transmembrane helix</keyword>
<feature type="transmembrane region" description="Helical" evidence="1">
    <location>
        <begin position="128"/>
        <end position="146"/>
    </location>
</feature>
<evidence type="ECO:0000313" key="3">
    <source>
        <dbReference type="Proteomes" id="UP001596091"/>
    </source>
</evidence>
<reference evidence="3" key="1">
    <citation type="journal article" date="2019" name="Int. J. Syst. Evol. Microbiol.">
        <title>The Global Catalogue of Microorganisms (GCM) 10K type strain sequencing project: providing services to taxonomists for standard genome sequencing and annotation.</title>
        <authorList>
            <consortium name="The Broad Institute Genomics Platform"/>
            <consortium name="The Broad Institute Genome Sequencing Center for Infectious Disease"/>
            <person name="Wu L."/>
            <person name="Ma J."/>
        </authorList>
    </citation>
    <scope>NUCLEOTIDE SEQUENCE [LARGE SCALE GENOMIC DNA]</scope>
    <source>
        <strain evidence="3">JCM 4087</strain>
    </source>
</reference>
<keyword evidence="1" id="KW-0472">Membrane</keyword>